<protein>
    <submittedName>
        <fullName evidence="2">Uncharacterized protein</fullName>
    </submittedName>
</protein>
<reference evidence="2" key="1">
    <citation type="submission" date="2020-11" db="EMBL/GenBank/DDBJ databases">
        <authorList>
            <consortium name="DOE Joint Genome Institute"/>
            <person name="Ahrendt S."/>
            <person name="Riley R."/>
            <person name="Andreopoulos W."/>
            <person name="Labutti K."/>
            <person name="Pangilinan J."/>
            <person name="Ruiz-Duenas F.J."/>
            <person name="Barrasa J.M."/>
            <person name="Sanchez-Garcia M."/>
            <person name="Camarero S."/>
            <person name="Miyauchi S."/>
            <person name="Serrano A."/>
            <person name="Linde D."/>
            <person name="Babiker R."/>
            <person name="Drula E."/>
            <person name="Ayuso-Fernandez I."/>
            <person name="Pacheco R."/>
            <person name="Padilla G."/>
            <person name="Ferreira P."/>
            <person name="Barriuso J."/>
            <person name="Kellner H."/>
            <person name="Castanera R."/>
            <person name="Alfaro M."/>
            <person name="Ramirez L."/>
            <person name="Pisabarro A.G."/>
            <person name="Kuo A."/>
            <person name="Tritt A."/>
            <person name="Lipzen A."/>
            <person name="He G."/>
            <person name="Yan M."/>
            <person name="Ng V."/>
            <person name="Cullen D."/>
            <person name="Martin F."/>
            <person name="Rosso M.-N."/>
            <person name="Henrissat B."/>
            <person name="Hibbett D."/>
            <person name="Martinez A.T."/>
            <person name="Grigoriev I.V."/>
        </authorList>
    </citation>
    <scope>NUCLEOTIDE SEQUENCE</scope>
    <source>
        <strain evidence="2">AH 40177</strain>
    </source>
</reference>
<dbReference type="AlphaFoldDB" id="A0A9P5P427"/>
<comment type="caution">
    <text evidence="2">The sequence shown here is derived from an EMBL/GenBank/DDBJ whole genome shotgun (WGS) entry which is preliminary data.</text>
</comment>
<feature type="region of interest" description="Disordered" evidence="1">
    <location>
        <begin position="1"/>
        <end position="100"/>
    </location>
</feature>
<evidence type="ECO:0000313" key="3">
    <source>
        <dbReference type="Proteomes" id="UP000772434"/>
    </source>
</evidence>
<sequence>APGPVSDGEEEEGNSDVPSESERSAYEAPPSHSRASPVTGESSRYPTRRTKTRKQRELSCSAAQSCPQEVEEIPAPKVIPKASKEAAGPSKGKTKTKDIKGKGKEVVPDLSCLLALSAKSQFLGVFREPTPTPAPPENLVFLVPDEDVDSWISMGSFKTWLLVPQRSCCLGSTEYRTVIEILPRGNQKPKELFKTRLTWGITPELDAFLDLPAVSTGTHQMSWRVFLLPTVPLRMLSLARYLASNVLRAGRQIPRERTACRVPIV</sequence>
<gene>
    <name evidence="2" type="ORF">BDP27DRAFT_1378478</name>
</gene>
<accession>A0A9P5P427</accession>
<feature type="non-terminal residue" evidence="2">
    <location>
        <position position="265"/>
    </location>
</feature>
<evidence type="ECO:0000313" key="2">
    <source>
        <dbReference type="EMBL" id="KAF9018113.1"/>
    </source>
</evidence>
<name>A0A9P5P427_9AGAR</name>
<feature type="compositionally biased region" description="Polar residues" evidence="1">
    <location>
        <begin position="33"/>
        <end position="45"/>
    </location>
</feature>
<organism evidence="2 3">
    <name type="scientific">Rhodocollybia butyracea</name>
    <dbReference type="NCBI Taxonomy" id="206335"/>
    <lineage>
        <taxon>Eukaryota</taxon>
        <taxon>Fungi</taxon>
        <taxon>Dikarya</taxon>
        <taxon>Basidiomycota</taxon>
        <taxon>Agaricomycotina</taxon>
        <taxon>Agaricomycetes</taxon>
        <taxon>Agaricomycetidae</taxon>
        <taxon>Agaricales</taxon>
        <taxon>Marasmiineae</taxon>
        <taxon>Omphalotaceae</taxon>
        <taxon>Rhodocollybia</taxon>
    </lineage>
</organism>
<proteinExistence type="predicted"/>
<evidence type="ECO:0000256" key="1">
    <source>
        <dbReference type="SAM" id="MobiDB-lite"/>
    </source>
</evidence>
<dbReference type="EMBL" id="JADNRY010001310">
    <property type="protein sequence ID" value="KAF9018113.1"/>
    <property type="molecule type" value="Genomic_DNA"/>
</dbReference>
<keyword evidence="3" id="KW-1185">Reference proteome</keyword>
<dbReference type="Proteomes" id="UP000772434">
    <property type="component" value="Unassembled WGS sequence"/>
</dbReference>